<evidence type="ECO:0000313" key="2">
    <source>
        <dbReference type="EMBL" id="GAW06820.1"/>
    </source>
</evidence>
<gene>
    <name evidence="2" type="ORF">LENED_008770</name>
</gene>
<dbReference type="EMBL" id="BDGU01000351">
    <property type="protein sequence ID" value="GAW06820.1"/>
    <property type="molecule type" value="Genomic_DNA"/>
</dbReference>
<dbReference type="AlphaFoldDB" id="A0A1Q3EI17"/>
<reference evidence="2 3" key="1">
    <citation type="submission" date="2016-08" db="EMBL/GenBank/DDBJ databases">
        <authorList>
            <consortium name="Lentinula edodes genome sequencing consortium"/>
            <person name="Sakamoto Y."/>
            <person name="Nakade K."/>
            <person name="Sato S."/>
            <person name="Yoshida Y."/>
            <person name="Miyazaki K."/>
            <person name="Natsume S."/>
            <person name="Konno N."/>
        </authorList>
    </citation>
    <scope>NUCLEOTIDE SEQUENCE [LARGE SCALE GENOMIC DNA]</scope>
    <source>
        <strain evidence="2 3">NBRC 111202</strain>
    </source>
</reference>
<feature type="region of interest" description="Disordered" evidence="1">
    <location>
        <begin position="189"/>
        <end position="208"/>
    </location>
</feature>
<dbReference type="Proteomes" id="UP000188533">
    <property type="component" value="Unassembled WGS sequence"/>
</dbReference>
<evidence type="ECO:0000256" key="1">
    <source>
        <dbReference type="SAM" id="MobiDB-lite"/>
    </source>
</evidence>
<organism evidence="2 3">
    <name type="scientific">Lentinula edodes</name>
    <name type="common">Shiitake mushroom</name>
    <name type="synonym">Lentinus edodes</name>
    <dbReference type="NCBI Taxonomy" id="5353"/>
    <lineage>
        <taxon>Eukaryota</taxon>
        <taxon>Fungi</taxon>
        <taxon>Dikarya</taxon>
        <taxon>Basidiomycota</taxon>
        <taxon>Agaricomycotina</taxon>
        <taxon>Agaricomycetes</taxon>
        <taxon>Agaricomycetidae</taxon>
        <taxon>Agaricales</taxon>
        <taxon>Marasmiineae</taxon>
        <taxon>Omphalotaceae</taxon>
        <taxon>Lentinula</taxon>
    </lineage>
</organism>
<sequence length="271" mass="30835">MATQQPLTRFSGDPDDPVQPATFLQDFEVRMTELMTPRADLAGRIKPYLERDSRAWEWYTKDLTATDRTGTWEAFEAKFHARFPSQKKEKKSAKSYSPVWKGNKLHPELTHAKRPPMKHLPYTLKKVIDEEHDNWAEFTSAIKAVKWSVLKVEAEHEASKAVPMVVPETPRTKLASSFATARISAPPLPSPIRMKPAYTTSTGNRKPRRTFTALDEGRKGVLRRGIAAKAQHPNMPEGLAAWKTELLEWASRYRVDGALSEGHYRAVEAWN</sequence>
<protein>
    <submittedName>
        <fullName evidence="2">Retrotransposon-like family member (Retr-1) partial</fullName>
    </submittedName>
</protein>
<name>A0A1Q3EI17_LENED</name>
<evidence type="ECO:0000313" key="3">
    <source>
        <dbReference type="Proteomes" id="UP000188533"/>
    </source>
</evidence>
<proteinExistence type="predicted"/>
<keyword evidence="3" id="KW-1185">Reference proteome</keyword>
<comment type="caution">
    <text evidence="2">The sequence shown here is derived from an EMBL/GenBank/DDBJ whole genome shotgun (WGS) entry which is preliminary data.</text>
</comment>
<reference evidence="2 3" key="2">
    <citation type="submission" date="2017-02" db="EMBL/GenBank/DDBJ databases">
        <title>A genome survey and senescence transcriptome analysis in Lentinula edodes.</title>
        <authorList>
            <person name="Sakamoto Y."/>
            <person name="Nakade K."/>
            <person name="Sato S."/>
            <person name="Yoshida Y."/>
            <person name="Miyazaki K."/>
            <person name="Natsume S."/>
            <person name="Konno N."/>
        </authorList>
    </citation>
    <scope>NUCLEOTIDE SEQUENCE [LARGE SCALE GENOMIC DNA]</scope>
    <source>
        <strain evidence="2 3">NBRC 111202</strain>
    </source>
</reference>
<accession>A0A1Q3EI17</accession>